<keyword evidence="2" id="KW-1185">Reference proteome</keyword>
<accession>A0A1S6HJ70</accession>
<dbReference type="AlphaFoldDB" id="A0A1S6HJ70"/>
<proteinExistence type="predicted"/>
<dbReference type="Proteomes" id="UP000189545">
    <property type="component" value="Chromosome"/>
</dbReference>
<evidence type="ECO:0000313" key="2">
    <source>
        <dbReference type="Proteomes" id="UP000189545"/>
    </source>
</evidence>
<protein>
    <submittedName>
        <fullName evidence="1">Uncharacterized protein</fullName>
    </submittedName>
</protein>
<dbReference type="EMBL" id="CP014782">
    <property type="protein sequence ID" value="AQS35558.1"/>
    <property type="molecule type" value="Genomic_DNA"/>
</dbReference>
<name>A0A1S6HJ70_9GAMM</name>
<organism evidence="1 2">
    <name type="scientific">Shewanella psychrophila</name>
    <dbReference type="NCBI Taxonomy" id="225848"/>
    <lineage>
        <taxon>Bacteria</taxon>
        <taxon>Pseudomonadati</taxon>
        <taxon>Pseudomonadota</taxon>
        <taxon>Gammaproteobacteria</taxon>
        <taxon>Alteromonadales</taxon>
        <taxon>Shewanellaceae</taxon>
        <taxon>Shewanella</taxon>
    </lineage>
</organism>
<evidence type="ECO:0000313" key="1">
    <source>
        <dbReference type="EMBL" id="AQS35558.1"/>
    </source>
</evidence>
<reference evidence="1 2" key="1">
    <citation type="submission" date="2016-03" db="EMBL/GenBank/DDBJ databases">
        <title>Complete genome sequence of Shewanella psychrophila WP2, a deep sea bacterium isolated from west Pacific sediment.</title>
        <authorList>
            <person name="Xu G."/>
            <person name="Jian H."/>
        </authorList>
    </citation>
    <scope>NUCLEOTIDE SEQUENCE [LARGE SCALE GENOMIC DNA]</scope>
    <source>
        <strain evidence="1 2">WP2</strain>
    </source>
</reference>
<dbReference type="KEGG" id="spsw:Sps_00342"/>
<gene>
    <name evidence="1" type="ORF">Sps_00342</name>
</gene>
<sequence>MLAHITKFFIVSDLSLSVDFDFTF</sequence>